<dbReference type="PANTHER" id="PTHR24422:SF10">
    <property type="entry name" value="CHEMOTAXIS PROTEIN METHYLTRANSFERASE 2"/>
    <property type="match status" value="1"/>
</dbReference>
<evidence type="ECO:0000313" key="2">
    <source>
        <dbReference type="EMBL" id="BBE17951.1"/>
    </source>
</evidence>
<name>A0A5K7S8R9_9BACT</name>
<dbReference type="GO" id="GO:0008757">
    <property type="term" value="F:S-adenosylmethionine-dependent methyltransferase activity"/>
    <property type="evidence" value="ECO:0007669"/>
    <property type="project" value="InterPro"/>
</dbReference>
<dbReference type="AlphaFoldDB" id="A0A5K7S8R9"/>
<gene>
    <name evidence="2" type="ORF">AQPE_2110</name>
</gene>
<keyword evidence="2" id="KW-0489">Methyltransferase</keyword>
<keyword evidence="3" id="KW-1185">Reference proteome</keyword>
<dbReference type="KEGG" id="anf:AQPE_2110"/>
<protein>
    <submittedName>
        <fullName evidence="2">Chemotaxis protein methyltransferase CheR</fullName>
    </submittedName>
</protein>
<dbReference type="EMBL" id="AP018694">
    <property type="protein sequence ID" value="BBE17951.1"/>
    <property type="molecule type" value="Genomic_DNA"/>
</dbReference>
<dbReference type="RefSeq" id="WP_318350904.1">
    <property type="nucleotide sequence ID" value="NZ_AP018694.1"/>
</dbReference>
<proteinExistence type="predicted"/>
<dbReference type="PRINTS" id="PR00996">
    <property type="entry name" value="CHERMTFRASE"/>
</dbReference>
<dbReference type="Gene3D" id="3.40.50.150">
    <property type="entry name" value="Vaccinia Virus protein VP39"/>
    <property type="match status" value="1"/>
</dbReference>
<dbReference type="InterPro" id="IPR050903">
    <property type="entry name" value="Bact_Chemotaxis_MeTrfase"/>
</dbReference>
<dbReference type="SUPFAM" id="SSF53335">
    <property type="entry name" value="S-adenosyl-L-methionine-dependent methyltransferases"/>
    <property type="match status" value="1"/>
</dbReference>
<keyword evidence="2" id="KW-0808">Transferase</keyword>
<dbReference type="InterPro" id="IPR000780">
    <property type="entry name" value="CheR_MeTrfase"/>
</dbReference>
<dbReference type="GO" id="GO:0032259">
    <property type="term" value="P:methylation"/>
    <property type="evidence" value="ECO:0007669"/>
    <property type="project" value="UniProtKB-KW"/>
</dbReference>
<organism evidence="2 3">
    <name type="scientific">Aquipluma nitroreducens</name>
    <dbReference type="NCBI Taxonomy" id="2010828"/>
    <lineage>
        <taxon>Bacteria</taxon>
        <taxon>Pseudomonadati</taxon>
        <taxon>Bacteroidota</taxon>
        <taxon>Bacteroidia</taxon>
        <taxon>Marinilabiliales</taxon>
        <taxon>Prolixibacteraceae</taxon>
        <taxon>Aquipluma</taxon>
    </lineage>
</organism>
<dbReference type="PANTHER" id="PTHR24422">
    <property type="entry name" value="CHEMOTAXIS PROTEIN METHYLTRANSFERASE"/>
    <property type="match status" value="1"/>
</dbReference>
<reference evidence="2" key="1">
    <citation type="journal article" date="2020" name="Int. J. Syst. Evol. Microbiol.">
        <title>Aquipluma nitroreducens gen. nov. sp. nov., a novel facultatively anaerobic bacterium isolated from a freshwater lake.</title>
        <authorList>
            <person name="Watanabe M."/>
            <person name="Kojima H."/>
            <person name="Fukui M."/>
        </authorList>
    </citation>
    <scope>NUCLEOTIDE SEQUENCE</scope>
    <source>
        <strain evidence="2">MeG22</strain>
    </source>
</reference>
<dbReference type="SMART" id="SM00138">
    <property type="entry name" value="MeTrc"/>
    <property type="match status" value="1"/>
</dbReference>
<sequence length="286" mass="32365">MKSILENHILSLKDKLAIDLSVFDPAFLERTIAARMASKSIKSADLYLSNLQENKEEQAELARNLSNSYSEFFRNPLTFAYLEQIILPGLLEKRRISREKKIRIWSAACASGQEAYSLSILCDELTQNKPKETQCLIFATDHNESELTKAQVGDYTSATLGKVSLNRIQTYFIQKEETYSVIPRLKEIINFSVFDLLSGEGTCPPASIYGNFDLIFCSNLLFYYKPVYRNRILDKLGNSLANGGYLITSETEREIAKGNNYREVFANSAIFQKKAMGNGQWAIDIG</sequence>
<accession>A0A5K7S8R9</accession>
<dbReference type="InterPro" id="IPR029063">
    <property type="entry name" value="SAM-dependent_MTases_sf"/>
</dbReference>
<dbReference type="Proteomes" id="UP001193389">
    <property type="component" value="Chromosome"/>
</dbReference>
<dbReference type="PROSITE" id="PS50123">
    <property type="entry name" value="CHER"/>
    <property type="match status" value="1"/>
</dbReference>
<dbReference type="InterPro" id="IPR022642">
    <property type="entry name" value="CheR_C"/>
</dbReference>
<evidence type="ECO:0000259" key="1">
    <source>
        <dbReference type="PROSITE" id="PS50123"/>
    </source>
</evidence>
<dbReference type="Pfam" id="PF01739">
    <property type="entry name" value="CheR"/>
    <property type="match status" value="1"/>
</dbReference>
<evidence type="ECO:0000313" key="3">
    <source>
        <dbReference type="Proteomes" id="UP001193389"/>
    </source>
</evidence>
<feature type="domain" description="CheR-type methyltransferase" evidence="1">
    <location>
        <begin position="12"/>
        <end position="252"/>
    </location>
</feature>